<accession>A0ABN8E7B1</accession>
<comment type="caution">
    <text evidence="5">The sequence shown here is derived from an EMBL/GenBank/DDBJ whole genome shotgun (WGS) entry which is preliminary data.</text>
</comment>
<dbReference type="InterPro" id="IPR020449">
    <property type="entry name" value="Tscrpt_reg_AraC-type_HTH"/>
</dbReference>
<feature type="domain" description="HTH araC/xylS-type" evidence="4">
    <location>
        <begin position="156"/>
        <end position="253"/>
    </location>
</feature>
<sequence>MATYPPIINMTKPICFQFEDFELVSECPKHSHTWGQFNTIDQGVAEIVIEEKLLIAPSDYGIWIPAETIHESQYRKAQQYCSIYVEPKSSHLMPSSPCILAIEPLTRNIINQFIHWSKNHLSTPRETRLATVLLDQLSNASSMSEYLPSSNDKLLTPVLHGLKQNPSDKRTLKQWAESVFTTERTLSRRCRKHLGITFHEWKQRLLFITAIQLLKQPLTVQEVAFELGYSSPSAFIAMFRNHAGTSPDQYIRQWKTK</sequence>
<keyword evidence="2" id="KW-0238">DNA-binding</keyword>
<dbReference type="InterPro" id="IPR018060">
    <property type="entry name" value="HTH_AraC"/>
</dbReference>
<name>A0ABN8E7B1_9VIBR</name>
<dbReference type="InterPro" id="IPR009057">
    <property type="entry name" value="Homeodomain-like_sf"/>
</dbReference>
<evidence type="ECO:0000256" key="2">
    <source>
        <dbReference type="ARBA" id="ARBA00023125"/>
    </source>
</evidence>
<dbReference type="PANTHER" id="PTHR11019">
    <property type="entry name" value="HTH-TYPE TRANSCRIPTIONAL REGULATOR NIMR"/>
    <property type="match status" value="1"/>
</dbReference>
<evidence type="ECO:0000256" key="3">
    <source>
        <dbReference type="ARBA" id="ARBA00023163"/>
    </source>
</evidence>
<dbReference type="RefSeq" id="WP_237362437.1">
    <property type="nucleotide sequence ID" value="NZ_CAKLDM010000002.1"/>
</dbReference>
<organism evidence="5 6">
    <name type="scientific">Vibrio marisflavi CECT 7928</name>
    <dbReference type="NCBI Taxonomy" id="634439"/>
    <lineage>
        <taxon>Bacteria</taxon>
        <taxon>Pseudomonadati</taxon>
        <taxon>Pseudomonadota</taxon>
        <taxon>Gammaproteobacteria</taxon>
        <taxon>Vibrionales</taxon>
        <taxon>Vibrionaceae</taxon>
        <taxon>Vibrio</taxon>
    </lineage>
</organism>
<reference evidence="5" key="1">
    <citation type="submission" date="2021-11" db="EMBL/GenBank/DDBJ databases">
        <authorList>
            <person name="Rodrigo-Torres L."/>
            <person name="Arahal R. D."/>
            <person name="Lucena T."/>
        </authorList>
    </citation>
    <scope>NUCLEOTIDE SEQUENCE</scope>
    <source>
        <strain evidence="5">CECT 7928</strain>
    </source>
</reference>
<proteinExistence type="predicted"/>
<dbReference type="PANTHER" id="PTHR11019:SF190">
    <property type="entry name" value="ARAC-FAMILY REGULATORY PROTEIN"/>
    <property type="match status" value="1"/>
</dbReference>
<keyword evidence="3" id="KW-0804">Transcription</keyword>
<dbReference type="CDD" id="cd06124">
    <property type="entry name" value="cupin_NimR-like_N"/>
    <property type="match status" value="1"/>
</dbReference>
<keyword evidence="6" id="KW-1185">Reference proteome</keyword>
<dbReference type="Gene3D" id="1.10.10.60">
    <property type="entry name" value="Homeodomain-like"/>
    <property type="match status" value="1"/>
</dbReference>
<dbReference type="Pfam" id="PF12833">
    <property type="entry name" value="HTH_18"/>
    <property type="match status" value="1"/>
</dbReference>
<dbReference type="EMBL" id="CAKLDM010000002">
    <property type="protein sequence ID" value="CAH0540522.1"/>
    <property type="molecule type" value="Genomic_DNA"/>
</dbReference>
<evidence type="ECO:0000313" key="5">
    <source>
        <dbReference type="EMBL" id="CAH0540522.1"/>
    </source>
</evidence>
<dbReference type="SMART" id="SM00342">
    <property type="entry name" value="HTH_ARAC"/>
    <property type="match status" value="1"/>
</dbReference>
<dbReference type="PROSITE" id="PS01124">
    <property type="entry name" value="HTH_ARAC_FAMILY_2"/>
    <property type="match status" value="1"/>
</dbReference>
<evidence type="ECO:0000256" key="1">
    <source>
        <dbReference type="ARBA" id="ARBA00023015"/>
    </source>
</evidence>
<dbReference type="PRINTS" id="PR00032">
    <property type="entry name" value="HTHARAC"/>
</dbReference>
<protein>
    <submittedName>
        <fullName evidence="5">HTH-type transcriptional regulator NimR</fullName>
    </submittedName>
</protein>
<dbReference type="SUPFAM" id="SSF46689">
    <property type="entry name" value="Homeodomain-like"/>
    <property type="match status" value="2"/>
</dbReference>
<gene>
    <name evidence="5" type="primary">nimR_3</name>
    <name evidence="5" type="ORF">VMF7928_02922</name>
</gene>
<dbReference type="Proteomes" id="UP000838748">
    <property type="component" value="Unassembled WGS sequence"/>
</dbReference>
<keyword evidence="1" id="KW-0805">Transcription regulation</keyword>
<evidence type="ECO:0000259" key="4">
    <source>
        <dbReference type="PROSITE" id="PS01124"/>
    </source>
</evidence>
<evidence type="ECO:0000313" key="6">
    <source>
        <dbReference type="Proteomes" id="UP000838748"/>
    </source>
</evidence>